<gene>
    <name evidence="1" type="ORF">PEVE_00019612</name>
</gene>
<organism evidence="1 2">
    <name type="scientific">Porites evermanni</name>
    <dbReference type="NCBI Taxonomy" id="104178"/>
    <lineage>
        <taxon>Eukaryota</taxon>
        <taxon>Metazoa</taxon>
        <taxon>Cnidaria</taxon>
        <taxon>Anthozoa</taxon>
        <taxon>Hexacorallia</taxon>
        <taxon>Scleractinia</taxon>
        <taxon>Fungiina</taxon>
        <taxon>Poritidae</taxon>
        <taxon>Porites</taxon>
    </lineage>
</organism>
<dbReference type="Proteomes" id="UP001159427">
    <property type="component" value="Unassembled WGS sequence"/>
</dbReference>
<accession>A0ABN8SG58</accession>
<comment type="caution">
    <text evidence="1">The sequence shown here is derived from an EMBL/GenBank/DDBJ whole genome shotgun (WGS) entry which is preliminary data.</text>
</comment>
<evidence type="ECO:0000313" key="1">
    <source>
        <dbReference type="EMBL" id="CAH3189671.1"/>
    </source>
</evidence>
<keyword evidence="2" id="KW-1185">Reference proteome</keyword>
<proteinExistence type="predicted"/>
<evidence type="ECO:0000313" key="2">
    <source>
        <dbReference type="Proteomes" id="UP001159427"/>
    </source>
</evidence>
<protein>
    <submittedName>
        <fullName evidence="1">Uncharacterized protein</fullName>
    </submittedName>
</protein>
<reference evidence="1 2" key="1">
    <citation type="submission" date="2022-05" db="EMBL/GenBank/DDBJ databases">
        <authorList>
            <consortium name="Genoscope - CEA"/>
            <person name="William W."/>
        </authorList>
    </citation>
    <scope>NUCLEOTIDE SEQUENCE [LARGE SCALE GENOMIC DNA]</scope>
</reference>
<name>A0ABN8SG58_9CNID</name>
<dbReference type="EMBL" id="CALNXI010002647">
    <property type="protein sequence ID" value="CAH3189671.1"/>
    <property type="molecule type" value="Genomic_DNA"/>
</dbReference>
<sequence>MSCSPRRFVEEFCQLCEEKMEKVERKRKTDRDLYEVEVVEAGYDAKKQLKIHFSRIRAKRPDTHEYDEWRDYDNERNHFLFVRLEKVFSPRKVRWRIETTFFTGNCIVVSRESCGPAEKMTPRCA</sequence>